<name>A0A494YS44_9BACL</name>
<dbReference type="OrthoDB" id="1437293at2"/>
<proteinExistence type="predicted"/>
<protein>
    <submittedName>
        <fullName evidence="3">Zn-dependent protease</fullName>
    </submittedName>
</protein>
<dbReference type="EMBL" id="RBZN01000082">
    <property type="protein sequence ID" value="RKQ12481.1"/>
    <property type="molecule type" value="Genomic_DNA"/>
</dbReference>
<dbReference type="Pfam" id="PF10026">
    <property type="entry name" value="DUF2268"/>
    <property type="match status" value="1"/>
</dbReference>
<dbReference type="GO" id="GO:0006508">
    <property type="term" value="P:proteolysis"/>
    <property type="evidence" value="ECO:0007669"/>
    <property type="project" value="UniProtKB-KW"/>
</dbReference>
<keyword evidence="4" id="KW-1185">Reference proteome</keyword>
<feature type="domain" description="DUF2268" evidence="2">
    <location>
        <begin position="112"/>
        <end position="287"/>
    </location>
</feature>
<accession>A0A494YS44</accession>
<keyword evidence="3" id="KW-0378">Hydrolase</keyword>
<dbReference type="Proteomes" id="UP000272238">
    <property type="component" value="Unassembled WGS sequence"/>
</dbReference>
<evidence type="ECO:0000313" key="4">
    <source>
        <dbReference type="Proteomes" id="UP000272238"/>
    </source>
</evidence>
<sequence>MLLMLTSCAQNETSKELSFKFEDPDTKQQFEIIQVSPLFNNYIEKVKSDPSKATLEVYEEEVIDPIYNKCFKKGEFLYMADELLNSAPDSLAELEIINEELETRKDEMNALIQESLLKSAALLPTKKDTTVCVFPSSRSNMPLLTVGAGKIVIPYTGYYKDDIIKVGVSHEYHHSVWAEKNLNNFSGTVLDNLIFEGKAVMFEKTVYPNLESTQVYLDYDKELWSKIEPDLNKKDSKRAIEITVGGKDLPRSYGYSEGYKMIKSYLELNPNITPEEWTGISPKEIIEKGKYFENYK</sequence>
<evidence type="ECO:0000313" key="3">
    <source>
        <dbReference type="EMBL" id="RKQ12481.1"/>
    </source>
</evidence>
<gene>
    <name evidence="3" type="ORF">D8M03_16920</name>
</gene>
<reference evidence="3 4" key="1">
    <citation type="journal article" date="2016" name="Antonie Van Leeuwenhoek">
        <title>Lysinibacillus endophyticus sp. nov., an indole-3-acetic acid producing endophytic bacterium isolated from corn root (Zea mays cv. Xinken-5).</title>
        <authorList>
            <person name="Yu J."/>
            <person name="Guan X."/>
            <person name="Liu C."/>
            <person name="Xiang W."/>
            <person name="Yu Z."/>
            <person name="Liu X."/>
            <person name="Wang G."/>
        </authorList>
    </citation>
    <scope>NUCLEOTIDE SEQUENCE [LARGE SCALE GENOMIC DNA]</scope>
    <source>
        <strain evidence="3 4">DSM 100506</strain>
    </source>
</reference>
<dbReference type="InterPro" id="IPR018728">
    <property type="entry name" value="DUF2268"/>
</dbReference>
<keyword evidence="1" id="KW-0175">Coiled coil</keyword>
<keyword evidence="3" id="KW-0645">Protease</keyword>
<dbReference type="AlphaFoldDB" id="A0A494YS44"/>
<evidence type="ECO:0000256" key="1">
    <source>
        <dbReference type="SAM" id="Coils"/>
    </source>
</evidence>
<dbReference type="GO" id="GO:0008233">
    <property type="term" value="F:peptidase activity"/>
    <property type="evidence" value="ECO:0007669"/>
    <property type="project" value="UniProtKB-KW"/>
</dbReference>
<organism evidence="3 4">
    <name type="scientific">Ureibacillus endophyticus</name>
    <dbReference type="NCBI Taxonomy" id="1978490"/>
    <lineage>
        <taxon>Bacteria</taxon>
        <taxon>Bacillati</taxon>
        <taxon>Bacillota</taxon>
        <taxon>Bacilli</taxon>
        <taxon>Bacillales</taxon>
        <taxon>Caryophanaceae</taxon>
        <taxon>Ureibacillus</taxon>
    </lineage>
</organism>
<comment type="caution">
    <text evidence="3">The sequence shown here is derived from an EMBL/GenBank/DDBJ whole genome shotgun (WGS) entry which is preliminary data.</text>
</comment>
<feature type="coiled-coil region" evidence="1">
    <location>
        <begin position="91"/>
        <end position="118"/>
    </location>
</feature>
<evidence type="ECO:0000259" key="2">
    <source>
        <dbReference type="Pfam" id="PF10026"/>
    </source>
</evidence>